<evidence type="ECO:0000313" key="2">
    <source>
        <dbReference type="EMBL" id="MED6248180.1"/>
    </source>
</evidence>
<dbReference type="Proteomes" id="UP001345963">
    <property type="component" value="Unassembled WGS sequence"/>
</dbReference>
<gene>
    <name evidence="2" type="ORF">ATANTOWER_028255</name>
</gene>
<protein>
    <submittedName>
        <fullName evidence="2">Uncharacterized protein</fullName>
    </submittedName>
</protein>
<evidence type="ECO:0000313" key="3">
    <source>
        <dbReference type="Proteomes" id="UP001345963"/>
    </source>
</evidence>
<name>A0ABU7BDM3_9TELE</name>
<feature type="region of interest" description="Disordered" evidence="1">
    <location>
        <begin position="1"/>
        <end position="54"/>
    </location>
</feature>
<feature type="compositionally biased region" description="Polar residues" evidence="1">
    <location>
        <begin position="1"/>
        <end position="13"/>
    </location>
</feature>
<sequence>MSTSPRCPSSTGGDVSRAPGVEKKKNREGKLNRNGGECNYAQRLESPDGQPRPFTGVFERQAFLASKR</sequence>
<evidence type="ECO:0000256" key="1">
    <source>
        <dbReference type="SAM" id="MobiDB-lite"/>
    </source>
</evidence>
<dbReference type="EMBL" id="JAHUTI010049880">
    <property type="protein sequence ID" value="MED6248180.1"/>
    <property type="molecule type" value="Genomic_DNA"/>
</dbReference>
<accession>A0ABU7BDM3</accession>
<reference evidence="2 3" key="1">
    <citation type="submission" date="2021-07" db="EMBL/GenBank/DDBJ databases">
        <authorList>
            <person name="Palmer J.M."/>
        </authorList>
    </citation>
    <scope>NUCLEOTIDE SEQUENCE [LARGE SCALE GENOMIC DNA]</scope>
    <source>
        <strain evidence="2 3">AT_MEX2019</strain>
        <tissue evidence="2">Muscle</tissue>
    </source>
</reference>
<feature type="compositionally biased region" description="Basic and acidic residues" evidence="1">
    <location>
        <begin position="20"/>
        <end position="31"/>
    </location>
</feature>
<proteinExistence type="predicted"/>
<keyword evidence="3" id="KW-1185">Reference proteome</keyword>
<organism evidence="2 3">
    <name type="scientific">Ataeniobius toweri</name>
    <dbReference type="NCBI Taxonomy" id="208326"/>
    <lineage>
        <taxon>Eukaryota</taxon>
        <taxon>Metazoa</taxon>
        <taxon>Chordata</taxon>
        <taxon>Craniata</taxon>
        <taxon>Vertebrata</taxon>
        <taxon>Euteleostomi</taxon>
        <taxon>Actinopterygii</taxon>
        <taxon>Neopterygii</taxon>
        <taxon>Teleostei</taxon>
        <taxon>Neoteleostei</taxon>
        <taxon>Acanthomorphata</taxon>
        <taxon>Ovalentaria</taxon>
        <taxon>Atherinomorphae</taxon>
        <taxon>Cyprinodontiformes</taxon>
        <taxon>Goodeidae</taxon>
        <taxon>Ataeniobius</taxon>
    </lineage>
</organism>
<comment type="caution">
    <text evidence="2">The sequence shown here is derived from an EMBL/GenBank/DDBJ whole genome shotgun (WGS) entry which is preliminary data.</text>
</comment>